<gene>
    <name evidence="3" type="ORF">H8R10_05790</name>
</gene>
<sequence length="512" mass="56830">MKPIPAVRNHGGIPTLYVDDEPFFIRGGELHNSSASQLDYMNSHVWPNLRDLNMNAVLVPVYWELVEPEPGHFDFTLVDGLVAQARENSLRLVLLWFGLWKNSESMYAPAWVKRDTDTYRRGEDVSGRPATIVTPLCEAAVTRDAQAFAALMAHLRDTDAERTVIMVQVENEIGILGSDRDYSAEAEAAFASAVPECLSREDGTTGTWSEVYGDNAGEAFMAYHYASAVEKITAAGRAEYPLPCYANAWLKQYPWYPGSYPSGGPVCDVHPVWRAAAPSLVTLAPDIYVPYVPDVIDAYGYDGNPLFIPEVRKDAVTASYCLYAFGKAHALGYSPFGIEELVLPEEQIDKPPMAVMRALNIDPTAFDTAGSARYLAATYEMCERLMPIYLKYRASDRMWAFCRHNETDFGTFISASEFDISVAYAPRESRKPVGAGIVIECEDGSFIICGMMSTISFRAKPGRNVTVDFLTVEEGTFIDGQWQRGRVLNGDERMSLRLGDTVTCLKATPYAF</sequence>
<feature type="domain" description="Glycoside hydrolase 35 catalytic" evidence="1">
    <location>
        <begin position="16"/>
        <end position="198"/>
    </location>
</feature>
<dbReference type="InterPro" id="IPR031330">
    <property type="entry name" value="Gly_Hdrlase_35_cat"/>
</dbReference>
<dbReference type="Pfam" id="PF18120">
    <property type="entry name" value="DUF5597"/>
    <property type="match status" value="1"/>
</dbReference>
<proteinExistence type="predicted"/>
<dbReference type="Gene3D" id="2.60.220.20">
    <property type="entry name" value="putative beta-Galactosidase from caulobacter crescentus"/>
    <property type="match status" value="1"/>
</dbReference>
<feature type="domain" description="DUF5597" evidence="2">
    <location>
        <begin position="375"/>
        <end position="494"/>
    </location>
</feature>
<evidence type="ECO:0000259" key="2">
    <source>
        <dbReference type="Pfam" id="PF18120"/>
    </source>
</evidence>
<evidence type="ECO:0000313" key="3">
    <source>
        <dbReference type="EMBL" id="MBD3689737.1"/>
    </source>
</evidence>
<dbReference type="EMBL" id="JACRUO010000001">
    <property type="protein sequence ID" value="MBD3689737.1"/>
    <property type="molecule type" value="Genomic_DNA"/>
</dbReference>
<dbReference type="InterPro" id="IPR017853">
    <property type="entry name" value="GH"/>
</dbReference>
<dbReference type="InterPro" id="IPR040719">
    <property type="entry name" value="DUF5597"/>
</dbReference>
<dbReference type="Proteomes" id="UP000627538">
    <property type="component" value="Unassembled WGS sequence"/>
</dbReference>
<dbReference type="RefSeq" id="WP_191071761.1">
    <property type="nucleotide sequence ID" value="NZ_CP060506.1"/>
</dbReference>
<keyword evidence="4" id="KW-1185">Reference proteome</keyword>
<name>A0A8I0KRU2_9ACTO</name>
<dbReference type="Pfam" id="PF01301">
    <property type="entry name" value="Glyco_hydro_35"/>
    <property type="match status" value="1"/>
</dbReference>
<protein>
    <submittedName>
        <fullName evidence="3">DUF5597 domain-containing protein</fullName>
    </submittedName>
</protein>
<accession>A0A8I0KRU2</accession>
<evidence type="ECO:0000259" key="1">
    <source>
        <dbReference type="Pfam" id="PF01301"/>
    </source>
</evidence>
<dbReference type="SUPFAM" id="SSF51445">
    <property type="entry name" value="(Trans)glycosidases"/>
    <property type="match status" value="1"/>
</dbReference>
<dbReference type="Gene3D" id="3.20.20.80">
    <property type="entry name" value="Glycosidases"/>
    <property type="match status" value="1"/>
</dbReference>
<comment type="caution">
    <text evidence="3">The sequence shown here is derived from an EMBL/GenBank/DDBJ whole genome shotgun (WGS) entry which is preliminary data.</text>
</comment>
<evidence type="ECO:0000313" key="4">
    <source>
        <dbReference type="Proteomes" id="UP000627538"/>
    </source>
</evidence>
<dbReference type="AlphaFoldDB" id="A0A8I0KRU2"/>
<reference evidence="3 4" key="1">
    <citation type="submission" date="2020-08" db="EMBL/GenBank/DDBJ databases">
        <title>Winkia gen. nov., sp. nov., isolated from faeces of the Anser albifrons in China.</title>
        <authorList>
            <person name="Liu Q."/>
        </authorList>
    </citation>
    <scope>NUCLEOTIDE SEQUENCE [LARGE SCALE GENOMIC DNA]</scope>
    <source>
        <strain evidence="3 4">C62</strain>
    </source>
</reference>
<organism evidence="3 4">
    <name type="scientific">Nanchangia anserum</name>
    <dbReference type="NCBI Taxonomy" id="2692125"/>
    <lineage>
        <taxon>Bacteria</taxon>
        <taxon>Bacillati</taxon>
        <taxon>Actinomycetota</taxon>
        <taxon>Actinomycetes</taxon>
        <taxon>Actinomycetales</taxon>
        <taxon>Actinomycetaceae</taxon>
        <taxon>Nanchangia</taxon>
    </lineage>
</organism>